<organism evidence="2 3">
    <name type="scientific">Pleurodeles waltl</name>
    <name type="common">Iberian ribbed newt</name>
    <dbReference type="NCBI Taxonomy" id="8319"/>
    <lineage>
        <taxon>Eukaryota</taxon>
        <taxon>Metazoa</taxon>
        <taxon>Chordata</taxon>
        <taxon>Craniata</taxon>
        <taxon>Vertebrata</taxon>
        <taxon>Euteleostomi</taxon>
        <taxon>Amphibia</taxon>
        <taxon>Batrachia</taxon>
        <taxon>Caudata</taxon>
        <taxon>Salamandroidea</taxon>
        <taxon>Salamandridae</taxon>
        <taxon>Pleurodelinae</taxon>
        <taxon>Pleurodeles</taxon>
    </lineage>
</organism>
<evidence type="ECO:0000313" key="2">
    <source>
        <dbReference type="EMBL" id="KAJ1133136.1"/>
    </source>
</evidence>
<name>A0AAV7Q0R2_PLEWA</name>
<accession>A0AAV7Q0R2</accession>
<comment type="caution">
    <text evidence="2">The sequence shown here is derived from an EMBL/GenBank/DDBJ whole genome shotgun (WGS) entry which is preliminary data.</text>
</comment>
<dbReference type="EMBL" id="JANPWB010000011">
    <property type="protein sequence ID" value="KAJ1133136.1"/>
    <property type="molecule type" value="Genomic_DNA"/>
</dbReference>
<dbReference type="Proteomes" id="UP001066276">
    <property type="component" value="Chromosome 7"/>
</dbReference>
<protein>
    <submittedName>
        <fullName evidence="2">Uncharacterized protein</fullName>
    </submittedName>
</protein>
<keyword evidence="1" id="KW-0472">Membrane</keyword>
<evidence type="ECO:0000256" key="1">
    <source>
        <dbReference type="SAM" id="Phobius"/>
    </source>
</evidence>
<keyword evidence="1" id="KW-0812">Transmembrane</keyword>
<keyword evidence="3" id="KW-1185">Reference proteome</keyword>
<evidence type="ECO:0000313" key="3">
    <source>
        <dbReference type="Proteomes" id="UP001066276"/>
    </source>
</evidence>
<keyword evidence="1" id="KW-1133">Transmembrane helix</keyword>
<proteinExistence type="predicted"/>
<gene>
    <name evidence="2" type="ORF">NDU88_011433</name>
</gene>
<sequence>MRTRAPRRLSDSRGAWRVFYPTAATLAFPLRDPRRRAGGYRGLLPPPRFRDRCSSAASVAGAVISGSWWAGLASFAVT</sequence>
<feature type="transmembrane region" description="Helical" evidence="1">
    <location>
        <begin position="56"/>
        <end position="77"/>
    </location>
</feature>
<reference evidence="2" key="1">
    <citation type="journal article" date="2022" name="bioRxiv">
        <title>Sequencing and chromosome-scale assembly of the giantPleurodeles waltlgenome.</title>
        <authorList>
            <person name="Brown T."/>
            <person name="Elewa A."/>
            <person name="Iarovenko S."/>
            <person name="Subramanian E."/>
            <person name="Araus A.J."/>
            <person name="Petzold A."/>
            <person name="Susuki M."/>
            <person name="Suzuki K.-i.T."/>
            <person name="Hayashi T."/>
            <person name="Toyoda A."/>
            <person name="Oliveira C."/>
            <person name="Osipova E."/>
            <person name="Leigh N.D."/>
            <person name="Simon A."/>
            <person name="Yun M.H."/>
        </authorList>
    </citation>
    <scope>NUCLEOTIDE SEQUENCE</scope>
    <source>
        <strain evidence="2">20211129_DDA</strain>
        <tissue evidence="2">Liver</tissue>
    </source>
</reference>
<dbReference type="AlphaFoldDB" id="A0AAV7Q0R2"/>